<feature type="region of interest" description="Disordered" evidence="1">
    <location>
        <begin position="406"/>
        <end position="484"/>
    </location>
</feature>
<feature type="region of interest" description="Disordered" evidence="1">
    <location>
        <begin position="355"/>
        <end position="384"/>
    </location>
</feature>
<feature type="compositionally biased region" description="Polar residues" evidence="1">
    <location>
        <begin position="443"/>
        <end position="460"/>
    </location>
</feature>
<feature type="region of interest" description="Disordered" evidence="1">
    <location>
        <begin position="292"/>
        <end position="340"/>
    </location>
</feature>
<organism evidence="2 3">
    <name type="scientific">Elsinoe batatas</name>
    <dbReference type="NCBI Taxonomy" id="2601811"/>
    <lineage>
        <taxon>Eukaryota</taxon>
        <taxon>Fungi</taxon>
        <taxon>Dikarya</taxon>
        <taxon>Ascomycota</taxon>
        <taxon>Pezizomycotina</taxon>
        <taxon>Dothideomycetes</taxon>
        <taxon>Dothideomycetidae</taxon>
        <taxon>Myriangiales</taxon>
        <taxon>Elsinoaceae</taxon>
        <taxon>Elsinoe</taxon>
    </lineage>
</organism>
<protein>
    <submittedName>
        <fullName evidence="2">Uncharacterized protein</fullName>
    </submittedName>
</protein>
<dbReference type="EMBL" id="JAESVG020000001">
    <property type="protein sequence ID" value="KAG8631203.1"/>
    <property type="molecule type" value="Genomic_DNA"/>
</dbReference>
<feature type="compositionally biased region" description="Polar residues" evidence="1">
    <location>
        <begin position="117"/>
        <end position="127"/>
    </location>
</feature>
<keyword evidence="3" id="KW-1185">Reference proteome</keyword>
<dbReference type="OrthoDB" id="10437480at2759"/>
<feature type="compositionally biased region" description="Low complexity" evidence="1">
    <location>
        <begin position="360"/>
        <end position="369"/>
    </location>
</feature>
<proteinExistence type="predicted"/>
<evidence type="ECO:0000256" key="1">
    <source>
        <dbReference type="SAM" id="MobiDB-lite"/>
    </source>
</evidence>
<feature type="compositionally biased region" description="Polar residues" evidence="1">
    <location>
        <begin position="418"/>
        <end position="435"/>
    </location>
</feature>
<dbReference type="Proteomes" id="UP000809789">
    <property type="component" value="Unassembled WGS sequence"/>
</dbReference>
<reference evidence="2" key="1">
    <citation type="submission" date="2021-07" db="EMBL/GenBank/DDBJ databases">
        <title>Elsinoe batatas strain:CRI-CJ2 Genome sequencing and assembly.</title>
        <authorList>
            <person name="Huang L."/>
        </authorList>
    </citation>
    <scope>NUCLEOTIDE SEQUENCE</scope>
    <source>
        <strain evidence="2">CRI-CJ2</strain>
    </source>
</reference>
<feature type="compositionally biased region" description="Polar residues" evidence="1">
    <location>
        <begin position="370"/>
        <end position="384"/>
    </location>
</feature>
<accession>A0A8K0LAS2</accession>
<name>A0A8K0LAS2_9PEZI</name>
<feature type="region of interest" description="Disordered" evidence="1">
    <location>
        <begin position="114"/>
        <end position="138"/>
    </location>
</feature>
<comment type="caution">
    <text evidence="2">The sequence shown here is derived from an EMBL/GenBank/DDBJ whole genome shotgun (WGS) entry which is preliminary data.</text>
</comment>
<dbReference type="AlphaFoldDB" id="A0A8K0LAS2"/>
<evidence type="ECO:0000313" key="3">
    <source>
        <dbReference type="Proteomes" id="UP000809789"/>
    </source>
</evidence>
<evidence type="ECO:0000313" key="2">
    <source>
        <dbReference type="EMBL" id="KAG8631203.1"/>
    </source>
</evidence>
<sequence>MRVRKHFHLSIAGLQYLRRLPRSRHRHSVQGVLHGETGTTTDSDEITDFEWQRRFDLAKEHHPQVQDYLQQVKLLEHQAQDIAQQEGPVADLSTIETSLRSLWTRIEVAVSEKSTGEALSNQQLTTEHSPKSPAQAGRDFISDSVGLEQGSGEKQLRTTYTTTISLLQRLLSSPKDRSRRFSAWTRVVQTHQQSSVYQVLRVLHSALKEERQNHDWGKSGPSEIERSVLVGLRQKLKRLRIELLDRANSLGQSVHHGPDLKQGIYALLADRTVLYRLADTFQAVRQKELASASKHKWPRAKQTSAPVTRQRVVADRNRASAARYPGDSALDTDKSLNYAGPHNQAEEEVNDFANLPGDLSVVDDSSSAARSTPKSVTLTNAKSESQLNSSLTLALVDKFRREVRERAHQQTLGGPKYRNQSLAAELSSSRDSGVSRNKAGEVESSTTASPPRNTTSTKSIQDIPAEDLVRRLMSGASRLHTPAE</sequence>
<gene>
    <name evidence="2" type="ORF">KVT40_000343</name>
</gene>